<sequence>MANFPAAPLPNRDTLAQAFNALLVTGAGSAEVVEAATMAGIRIRDMVDPSHAGPLLDAARLDLVLLDARAVAEAPLLSLLDTLAARDGQAGPALVAIFSADRIDLAGPLLGVSRTQLLCDPSASELLAALVLARAQGEATPHASWNDVTRDSETARLRRLNEEVARIADALARLTRGELAEEDEIERRTGVRAPDLGYRGPDEPVPDIASAEIRAVIRSRRLRGQYFEAELFADPAWDMLLDLFAASLERRRVSVSSLCIAAAVPPTTALRWIGTMHEAGLFGREADPGDRRRAYIVLSEKALAGMRAYVGAVRRAGLGLV</sequence>
<proteinExistence type="predicted"/>
<dbReference type="InterPro" id="IPR036390">
    <property type="entry name" value="WH_DNA-bd_sf"/>
</dbReference>
<dbReference type="RefSeq" id="WP_184163901.1">
    <property type="nucleotide sequence ID" value="NZ_JACHLN010000001.1"/>
</dbReference>
<dbReference type="SUPFAM" id="SSF46785">
    <property type="entry name" value="Winged helix' DNA-binding domain"/>
    <property type="match status" value="1"/>
</dbReference>
<comment type="caution">
    <text evidence="2">The sequence shown here is derived from an EMBL/GenBank/DDBJ whole genome shotgun (WGS) entry which is preliminary data.</text>
</comment>
<gene>
    <name evidence="2" type="ORF">HNP52_001227</name>
</gene>
<organism evidence="2 3">
    <name type="scientific">Sphingomonas kyeonggiensis</name>
    <dbReference type="NCBI Taxonomy" id="1268553"/>
    <lineage>
        <taxon>Bacteria</taxon>
        <taxon>Pseudomonadati</taxon>
        <taxon>Pseudomonadota</taxon>
        <taxon>Alphaproteobacteria</taxon>
        <taxon>Sphingomonadales</taxon>
        <taxon>Sphingomonadaceae</taxon>
        <taxon>Sphingomonas</taxon>
    </lineage>
</organism>
<dbReference type="InterPro" id="IPR036388">
    <property type="entry name" value="WH-like_DNA-bd_sf"/>
</dbReference>
<keyword evidence="3" id="KW-1185">Reference proteome</keyword>
<protein>
    <recommendedName>
        <fullName evidence="4">HTH marR-type domain-containing protein</fullName>
    </recommendedName>
</protein>
<feature type="coiled-coil region" evidence="1">
    <location>
        <begin position="150"/>
        <end position="177"/>
    </location>
</feature>
<evidence type="ECO:0008006" key="4">
    <source>
        <dbReference type="Google" id="ProtNLM"/>
    </source>
</evidence>
<dbReference type="AlphaFoldDB" id="A0A7W7JZY3"/>
<dbReference type="EMBL" id="JACHLN010000001">
    <property type="protein sequence ID" value="MBB4838176.1"/>
    <property type="molecule type" value="Genomic_DNA"/>
</dbReference>
<accession>A0A7W7JZY3</accession>
<name>A0A7W7JZY3_9SPHN</name>
<dbReference type="Proteomes" id="UP000575241">
    <property type="component" value="Unassembled WGS sequence"/>
</dbReference>
<evidence type="ECO:0000313" key="3">
    <source>
        <dbReference type="Proteomes" id="UP000575241"/>
    </source>
</evidence>
<keyword evidence="1" id="KW-0175">Coiled coil</keyword>
<dbReference type="Gene3D" id="1.10.10.10">
    <property type="entry name" value="Winged helix-like DNA-binding domain superfamily/Winged helix DNA-binding domain"/>
    <property type="match status" value="1"/>
</dbReference>
<evidence type="ECO:0000313" key="2">
    <source>
        <dbReference type="EMBL" id="MBB4838176.1"/>
    </source>
</evidence>
<reference evidence="2 3" key="1">
    <citation type="submission" date="2020-08" db="EMBL/GenBank/DDBJ databases">
        <title>Functional genomics of gut bacteria from endangered species of beetles.</title>
        <authorList>
            <person name="Carlos-Shanley C."/>
        </authorList>
    </citation>
    <scope>NUCLEOTIDE SEQUENCE [LARGE SCALE GENOMIC DNA]</scope>
    <source>
        <strain evidence="2 3">S00224</strain>
    </source>
</reference>
<evidence type="ECO:0000256" key="1">
    <source>
        <dbReference type="SAM" id="Coils"/>
    </source>
</evidence>